<keyword evidence="3 7" id="KW-0081">Bacteriolytic enzyme</keyword>
<dbReference type="GO" id="GO:0003796">
    <property type="term" value="F:lysozyme activity"/>
    <property type="evidence" value="ECO:0007669"/>
    <property type="project" value="UniProtKB-EC"/>
</dbReference>
<dbReference type="SUPFAM" id="SSF53955">
    <property type="entry name" value="Lysozyme-like"/>
    <property type="match status" value="1"/>
</dbReference>
<keyword evidence="8" id="KW-0472">Membrane</keyword>
<evidence type="ECO:0000256" key="8">
    <source>
        <dbReference type="SAM" id="Phobius"/>
    </source>
</evidence>
<keyword evidence="2 7" id="KW-0929">Antimicrobial</keyword>
<dbReference type="eggNOG" id="COG3772">
    <property type="taxonomic scope" value="Bacteria"/>
</dbReference>
<dbReference type="AlphaFoldDB" id="Q1H2Q4"/>
<dbReference type="PANTHER" id="PTHR38107">
    <property type="match status" value="1"/>
</dbReference>
<dbReference type="InterPro" id="IPR051018">
    <property type="entry name" value="Bacteriophage_GH24"/>
</dbReference>
<gene>
    <name evidence="9" type="ordered locus">Mfla_0821</name>
    <name evidence="10" type="ordered locus">Mfla_0965</name>
</gene>
<evidence type="ECO:0000256" key="4">
    <source>
        <dbReference type="ARBA" id="ARBA00022801"/>
    </source>
</evidence>
<dbReference type="EC" id="3.2.1.17" evidence="7"/>
<sequence>MTYSRRKPSSRGWPVLKNIITGLALGFGGYMIWRYLNNSDTVTTPDGEGTGWLDGITGDFLQMSNTVMPASGMRISLNGLAKIKQEEGLKLVRYDDATGQPLARGQKAKGYPTIGYGHKLGTFEDLWTITEAEATRLLVSDLVDAESAVNRLVKVPLTQNQYDALVSFVFNVGSGAFSRSTLLKLLNAGDYQGAANQFPAWRMSGGVVMAGLVKRRANERALFLA</sequence>
<dbReference type="GO" id="GO:0009253">
    <property type="term" value="P:peptidoglycan catabolic process"/>
    <property type="evidence" value="ECO:0007669"/>
    <property type="project" value="InterPro"/>
</dbReference>
<evidence type="ECO:0000256" key="7">
    <source>
        <dbReference type="RuleBase" id="RU003788"/>
    </source>
</evidence>
<dbReference type="HOGENOM" id="CLU_091641_3_3_4"/>
<accession>Q1H2Q4</accession>
<reference evidence="10 11" key="1">
    <citation type="submission" date="2006-03" db="EMBL/GenBank/DDBJ databases">
        <title>Complete sequence of Methylobacillus flagellatus KT.</title>
        <authorList>
            <consortium name="US DOE Joint Genome Institute"/>
            <person name="Copeland A."/>
            <person name="Lucas S."/>
            <person name="Lapidus A."/>
            <person name="Barry K."/>
            <person name="Detter J.C."/>
            <person name="Glavina del Rio T."/>
            <person name="Hammon N."/>
            <person name="Israni S."/>
            <person name="Dalin E."/>
            <person name="Tice H."/>
            <person name="Pitluck S."/>
            <person name="Brettin T."/>
            <person name="Bruce D."/>
            <person name="Han C."/>
            <person name="Tapia R."/>
            <person name="Saunders E."/>
            <person name="Gilna P."/>
            <person name="Schmutz J."/>
            <person name="Larimer F."/>
            <person name="Land M."/>
            <person name="Kyrpides N."/>
            <person name="Anderson I."/>
            <person name="Richardson P."/>
        </authorList>
    </citation>
    <scope>NUCLEOTIDE SEQUENCE [LARGE SCALE GENOMIC DNA]</scope>
    <source>
        <strain evidence="10">KT</strain>
        <strain evidence="11">KT / ATCC 51484 / DSM 6875</strain>
    </source>
</reference>
<evidence type="ECO:0000256" key="6">
    <source>
        <dbReference type="ARBA" id="ARBA00023295"/>
    </source>
</evidence>
<dbReference type="STRING" id="265072.Mfla_0821"/>
<dbReference type="CAZy" id="GH24">
    <property type="family name" value="Glycoside Hydrolase Family 24"/>
</dbReference>
<keyword evidence="8" id="KW-1133">Transmembrane helix</keyword>
<dbReference type="HAMAP" id="MF_04110">
    <property type="entry name" value="ENDOLYSIN_T4"/>
    <property type="match status" value="1"/>
</dbReference>
<dbReference type="Gene3D" id="1.10.530.40">
    <property type="match status" value="1"/>
</dbReference>
<dbReference type="InterPro" id="IPR033907">
    <property type="entry name" value="Endolysin_autolysin"/>
</dbReference>
<comment type="similarity">
    <text evidence="7">Belongs to the glycosyl hydrolase 24 family.</text>
</comment>
<proteinExistence type="inferred from homology"/>
<keyword evidence="4 7" id="KW-0378">Hydrolase</keyword>
<dbReference type="GO" id="GO:0042742">
    <property type="term" value="P:defense response to bacterium"/>
    <property type="evidence" value="ECO:0007669"/>
    <property type="project" value="UniProtKB-KW"/>
</dbReference>
<evidence type="ECO:0000256" key="1">
    <source>
        <dbReference type="ARBA" id="ARBA00000632"/>
    </source>
</evidence>
<dbReference type="KEGG" id="mfa:Mfla_0965"/>
<keyword evidence="11" id="KW-1185">Reference proteome</keyword>
<evidence type="ECO:0000256" key="5">
    <source>
        <dbReference type="ARBA" id="ARBA00023200"/>
    </source>
</evidence>
<keyword evidence="6 7" id="KW-0326">Glycosidase</keyword>
<dbReference type="Pfam" id="PF00959">
    <property type="entry name" value="Phage_lysozyme"/>
    <property type="match status" value="1"/>
</dbReference>
<dbReference type="InterPro" id="IPR023346">
    <property type="entry name" value="Lysozyme-like_dom_sf"/>
</dbReference>
<name>Q1H2Q4_METFK</name>
<dbReference type="KEGG" id="mfa:Mfla_0821"/>
<comment type="catalytic activity">
    <reaction evidence="1 7">
        <text>Hydrolysis of (1-&gt;4)-beta-linkages between N-acetylmuramic acid and N-acetyl-D-glucosamine residues in a peptidoglycan and between N-acetyl-D-glucosamine residues in chitodextrins.</text>
        <dbReference type="EC" id="3.2.1.17"/>
    </reaction>
</comment>
<dbReference type="EMBL" id="CP000284">
    <property type="protein sequence ID" value="ABE49233.1"/>
    <property type="molecule type" value="Genomic_DNA"/>
</dbReference>
<evidence type="ECO:0000256" key="3">
    <source>
        <dbReference type="ARBA" id="ARBA00022638"/>
    </source>
</evidence>
<dbReference type="PANTHER" id="PTHR38107:SF3">
    <property type="entry name" value="LYSOZYME RRRD-RELATED"/>
    <property type="match status" value="1"/>
</dbReference>
<dbReference type="InterPro" id="IPR023347">
    <property type="entry name" value="Lysozyme_dom_sf"/>
</dbReference>
<dbReference type="GO" id="GO:0031640">
    <property type="term" value="P:killing of cells of another organism"/>
    <property type="evidence" value="ECO:0007669"/>
    <property type="project" value="UniProtKB-KW"/>
</dbReference>
<dbReference type="InterPro" id="IPR002196">
    <property type="entry name" value="Glyco_hydro_24"/>
</dbReference>
<evidence type="ECO:0000313" key="11">
    <source>
        <dbReference type="Proteomes" id="UP000002440"/>
    </source>
</evidence>
<evidence type="ECO:0000313" key="9">
    <source>
        <dbReference type="EMBL" id="ABE49089.1"/>
    </source>
</evidence>
<keyword evidence="8" id="KW-0812">Transmembrane</keyword>
<organism evidence="10 11">
    <name type="scientific">Methylobacillus flagellatus (strain ATCC 51484 / DSM 6875 / VKM B-1610 / KT)</name>
    <dbReference type="NCBI Taxonomy" id="265072"/>
    <lineage>
        <taxon>Bacteria</taxon>
        <taxon>Pseudomonadati</taxon>
        <taxon>Pseudomonadota</taxon>
        <taxon>Betaproteobacteria</taxon>
        <taxon>Nitrosomonadales</taxon>
        <taxon>Methylophilaceae</taxon>
        <taxon>Methylobacillus</taxon>
    </lineage>
</organism>
<dbReference type="InterPro" id="IPR034690">
    <property type="entry name" value="Endolysin_T4_type"/>
</dbReference>
<keyword evidence="5" id="KW-1035">Host cytoplasm</keyword>
<dbReference type="EMBL" id="CP000284">
    <property type="protein sequence ID" value="ABE49089.1"/>
    <property type="molecule type" value="Genomic_DNA"/>
</dbReference>
<evidence type="ECO:0000313" key="10">
    <source>
        <dbReference type="EMBL" id="ABE49233.1"/>
    </source>
</evidence>
<dbReference type="CDD" id="cd00737">
    <property type="entry name" value="lyz_endolysin_autolysin"/>
    <property type="match status" value="1"/>
</dbReference>
<protein>
    <recommendedName>
        <fullName evidence="7">Lysozyme</fullName>
        <ecNumber evidence="7">3.2.1.17</ecNumber>
    </recommendedName>
</protein>
<dbReference type="GO" id="GO:0016998">
    <property type="term" value="P:cell wall macromolecule catabolic process"/>
    <property type="evidence" value="ECO:0007669"/>
    <property type="project" value="InterPro"/>
</dbReference>
<evidence type="ECO:0000256" key="2">
    <source>
        <dbReference type="ARBA" id="ARBA00022529"/>
    </source>
</evidence>
<dbReference type="Proteomes" id="UP000002440">
    <property type="component" value="Chromosome"/>
</dbReference>
<feature type="transmembrane region" description="Helical" evidence="8">
    <location>
        <begin position="12"/>
        <end position="33"/>
    </location>
</feature>